<organism evidence="5 6">
    <name type="scientific">Zostera marina</name>
    <name type="common">Eelgrass</name>
    <dbReference type="NCBI Taxonomy" id="29655"/>
    <lineage>
        <taxon>Eukaryota</taxon>
        <taxon>Viridiplantae</taxon>
        <taxon>Streptophyta</taxon>
        <taxon>Embryophyta</taxon>
        <taxon>Tracheophyta</taxon>
        <taxon>Spermatophyta</taxon>
        <taxon>Magnoliopsida</taxon>
        <taxon>Liliopsida</taxon>
        <taxon>Zosteraceae</taxon>
        <taxon>Zostera</taxon>
    </lineage>
</organism>
<evidence type="ECO:0000256" key="2">
    <source>
        <dbReference type="ARBA" id="ARBA00022723"/>
    </source>
</evidence>
<accession>A0A0K9Q603</accession>
<dbReference type="GO" id="GO:0046872">
    <property type="term" value="F:metal ion binding"/>
    <property type="evidence" value="ECO:0007669"/>
    <property type="project" value="UniProtKB-KW"/>
</dbReference>
<comment type="caution">
    <text evidence="5">The sequence shown here is derived from an EMBL/GenBank/DDBJ whole genome shotgun (WGS) entry which is preliminary data.</text>
</comment>
<dbReference type="PANTHER" id="PTHR46057">
    <property type="entry name" value="FCS-LIKE ZINC FINGER 1-RELATED"/>
    <property type="match status" value="1"/>
</dbReference>
<dbReference type="EMBL" id="LFYR01000079">
    <property type="protein sequence ID" value="KMZ76107.1"/>
    <property type="molecule type" value="Genomic_DNA"/>
</dbReference>
<keyword evidence="6" id="KW-1185">Reference proteome</keyword>
<dbReference type="InterPro" id="IPR044533">
    <property type="entry name" value="FLZ1/2/3"/>
</dbReference>
<gene>
    <name evidence="5" type="ORF">ZOSMA_106G00120</name>
</gene>
<proteinExistence type="inferred from homology"/>
<evidence type="ECO:0000256" key="3">
    <source>
        <dbReference type="PROSITE-ProRule" id="PRU01131"/>
    </source>
</evidence>
<evidence type="ECO:0000256" key="1">
    <source>
        <dbReference type="ARBA" id="ARBA00009374"/>
    </source>
</evidence>
<protein>
    <recommendedName>
        <fullName evidence="4">FLZ-type domain-containing protein</fullName>
    </recommendedName>
</protein>
<name>A0A0K9Q603_ZOSMR</name>
<reference evidence="6" key="1">
    <citation type="journal article" date="2016" name="Nature">
        <title>The genome of the seagrass Zostera marina reveals angiosperm adaptation to the sea.</title>
        <authorList>
            <person name="Olsen J.L."/>
            <person name="Rouze P."/>
            <person name="Verhelst B."/>
            <person name="Lin Y.-C."/>
            <person name="Bayer T."/>
            <person name="Collen J."/>
            <person name="Dattolo E."/>
            <person name="De Paoli E."/>
            <person name="Dittami S."/>
            <person name="Maumus F."/>
            <person name="Michel G."/>
            <person name="Kersting A."/>
            <person name="Lauritano C."/>
            <person name="Lohaus R."/>
            <person name="Toepel M."/>
            <person name="Tonon T."/>
            <person name="Vanneste K."/>
            <person name="Amirebrahimi M."/>
            <person name="Brakel J."/>
            <person name="Bostroem C."/>
            <person name="Chovatia M."/>
            <person name="Grimwood J."/>
            <person name="Jenkins J.W."/>
            <person name="Jueterbock A."/>
            <person name="Mraz A."/>
            <person name="Stam W.T."/>
            <person name="Tice H."/>
            <person name="Bornberg-Bauer E."/>
            <person name="Green P.J."/>
            <person name="Pearson G.A."/>
            <person name="Procaccini G."/>
            <person name="Duarte C.M."/>
            <person name="Schmutz J."/>
            <person name="Reusch T.B.H."/>
            <person name="Van de Peer Y."/>
        </authorList>
    </citation>
    <scope>NUCLEOTIDE SEQUENCE [LARGE SCALE GENOMIC DNA]</scope>
    <source>
        <strain evidence="6">cv. Finnish</strain>
    </source>
</reference>
<dbReference type="OMA" id="NGRDIFM"/>
<evidence type="ECO:0000259" key="4">
    <source>
        <dbReference type="PROSITE" id="PS51795"/>
    </source>
</evidence>
<dbReference type="Proteomes" id="UP000036987">
    <property type="component" value="Unassembled WGS sequence"/>
</dbReference>
<feature type="zinc finger region" description="FLZ-type" evidence="3">
    <location>
        <begin position="69"/>
        <end position="113"/>
    </location>
</feature>
<dbReference type="Pfam" id="PF04570">
    <property type="entry name" value="zf-FLZ"/>
    <property type="match status" value="1"/>
</dbReference>
<comment type="similarity">
    <text evidence="1">Belongs to the FLZ family.</text>
</comment>
<feature type="domain" description="FLZ-type" evidence="4">
    <location>
        <begin position="69"/>
        <end position="113"/>
    </location>
</feature>
<evidence type="ECO:0000313" key="5">
    <source>
        <dbReference type="EMBL" id="KMZ76107.1"/>
    </source>
</evidence>
<dbReference type="PROSITE" id="PS51795">
    <property type="entry name" value="ZF_FLZ"/>
    <property type="match status" value="1"/>
</dbReference>
<sequence length="147" mass="16466">MPVKSSEDELTCLEMAGSGKKHDEIGVGERRKGFGSYRKASRFSSPRSVGGNGRFFCEQPRFEEDEKPYFLDACALCKKSLIGNVDIFMYRGDTPFCSEECREEQIDMDEAKDKNWNKLASSRKDHKSNTAADRSIHIRATGAIVAG</sequence>
<dbReference type="InterPro" id="IPR007650">
    <property type="entry name" value="Zf-FLZ_dom"/>
</dbReference>
<keyword evidence="2" id="KW-0479">Metal-binding</keyword>
<evidence type="ECO:0000313" key="6">
    <source>
        <dbReference type="Proteomes" id="UP000036987"/>
    </source>
</evidence>
<dbReference type="OrthoDB" id="1916924at2759"/>
<dbReference type="AlphaFoldDB" id="A0A0K9Q603"/>
<dbReference type="PANTHER" id="PTHR46057:SF9">
    <property type="entry name" value="FCS-LIKE ZINC FINGER 1"/>
    <property type="match status" value="1"/>
</dbReference>